<protein>
    <submittedName>
        <fullName evidence="2">Uncharacterized protein</fullName>
    </submittedName>
</protein>
<gene>
    <name evidence="2" type="ORF">RchiOBHm_Chr3g0495611</name>
</gene>
<dbReference type="Gramene" id="PRQ45800">
    <property type="protein sequence ID" value="PRQ45800"/>
    <property type="gene ID" value="RchiOBHm_Chr3g0495611"/>
</dbReference>
<feature type="compositionally biased region" description="Basic and acidic residues" evidence="1">
    <location>
        <begin position="7"/>
        <end position="20"/>
    </location>
</feature>
<proteinExistence type="predicted"/>
<comment type="caution">
    <text evidence="2">The sequence shown here is derived from an EMBL/GenBank/DDBJ whole genome shotgun (WGS) entry which is preliminary data.</text>
</comment>
<evidence type="ECO:0000313" key="3">
    <source>
        <dbReference type="Proteomes" id="UP000238479"/>
    </source>
</evidence>
<reference evidence="2 3" key="1">
    <citation type="journal article" date="2018" name="Nat. Genet.">
        <title>The Rosa genome provides new insights in the design of modern roses.</title>
        <authorList>
            <person name="Bendahmane M."/>
        </authorList>
    </citation>
    <scope>NUCLEOTIDE SEQUENCE [LARGE SCALE GENOMIC DNA]</scope>
    <source>
        <strain evidence="3">cv. Old Blush</strain>
    </source>
</reference>
<feature type="region of interest" description="Disordered" evidence="1">
    <location>
        <begin position="1"/>
        <end position="28"/>
    </location>
</feature>
<dbReference type="AlphaFoldDB" id="A0A2P6RH91"/>
<organism evidence="2 3">
    <name type="scientific">Rosa chinensis</name>
    <name type="common">China rose</name>
    <dbReference type="NCBI Taxonomy" id="74649"/>
    <lineage>
        <taxon>Eukaryota</taxon>
        <taxon>Viridiplantae</taxon>
        <taxon>Streptophyta</taxon>
        <taxon>Embryophyta</taxon>
        <taxon>Tracheophyta</taxon>
        <taxon>Spermatophyta</taxon>
        <taxon>Magnoliopsida</taxon>
        <taxon>eudicotyledons</taxon>
        <taxon>Gunneridae</taxon>
        <taxon>Pentapetalae</taxon>
        <taxon>rosids</taxon>
        <taxon>fabids</taxon>
        <taxon>Rosales</taxon>
        <taxon>Rosaceae</taxon>
        <taxon>Rosoideae</taxon>
        <taxon>Rosoideae incertae sedis</taxon>
        <taxon>Rosa</taxon>
    </lineage>
</organism>
<evidence type="ECO:0000256" key="1">
    <source>
        <dbReference type="SAM" id="MobiDB-lite"/>
    </source>
</evidence>
<evidence type="ECO:0000313" key="2">
    <source>
        <dbReference type="EMBL" id="PRQ45800.1"/>
    </source>
</evidence>
<dbReference type="Proteomes" id="UP000238479">
    <property type="component" value="Chromosome 3"/>
</dbReference>
<keyword evidence="3" id="KW-1185">Reference proteome</keyword>
<dbReference type="EMBL" id="PDCK01000041">
    <property type="protein sequence ID" value="PRQ45800.1"/>
    <property type="molecule type" value="Genomic_DNA"/>
</dbReference>
<accession>A0A2P6RH91</accession>
<sequence>MGFYLWKGEKKREKESKSGETRSSPLPLHFDARANSGDCFAVRQPPDTTLVGKTSSLPLLPPLPSQVRISCWVAVV</sequence>
<name>A0A2P6RH91_ROSCH</name>